<evidence type="ECO:0000256" key="4">
    <source>
        <dbReference type="ARBA" id="ARBA00023163"/>
    </source>
</evidence>
<keyword evidence="9" id="KW-1185">Reference proteome</keyword>
<dbReference type="EnsemblPlants" id="PNT74312">
    <property type="protein sequence ID" value="PNT74312"/>
    <property type="gene ID" value="BRADI_1g12476v3"/>
</dbReference>
<feature type="region of interest" description="Disordered" evidence="6">
    <location>
        <begin position="330"/>
        <end position="363"/>
    </location>
</feature>
<dbReference type="InterPro" id="IPR015300">
    <property type="entry name" value="DNA-bd_pseudobarrel_sf"/>
</dbReference>
<dbReference type="RefSeq" id="XP_010229511.1">
    <property type="nucleotide sequence ID" value="XM_010231209.2"/>
</dbReference>
<keyword evidence="3" id="KW-0238">DNA-binding</keyword>
<dbReference type="Gramene" id="PNT74312">
    <property type="protein sequence ID" value="PNT74312"/>
    <property type="gene ID" value="BRADI_1g12476v3"/>
</dbReference>
<protein>
    <submittedName>
        <fullName evidence="7 8">Uncharacterized protein</fullName>
    </submittedName>
</protein>
<reference evidence="7" key="2">
    <citation type="submission" date="2017-06" db="EMBL/GenBank/DDBJ databases">
        <title>WGS assembly of Brachypodium distachyon.</title>
        <authorList>
            <consortium name="The International Brachypodium Initiative"/>
            <person name="Lucas S."/>
            <person name="Harmon-Smith M."/>
            <person name="Lail K."/>
            <person name="Tice H."/>
            <person name="Grimwood J."/>
            <person name="Bruce D."/>
            <person name="Barry K."/>
            <person name="Shu S."/>
            <person name="Lindquist E."/>
            <person name="Wang M."/>
            <person name="Pitluck S."/>
            <person name="Vogel J.P."/>
            <person name="Garvin D.F."/>
            <person name="Mockler T.C."/>
            <person name="Schmutz J."/>
            <person name="Rokhsar D."/>
            <person name="Bevan M.W."/>
        </authorList>
    </citation>
    <scope>NUCLEOTIDE SEQUENCE</scope>
    <source>
        <strain evidence="7">Bd21</strain>
    </source>
</reference>
<dbReference type="PANTHER" id="PTHR31384:SF94">
    <property type="entry name" value="AUXIN RESPONSE FACTOR 17"/>
    <property type="match status" value="1"/>
</dbReference>
<comment type="subcellular location">
    <subcellularLocation>
        <location evidence="1">Nucleus</location>
    </subcellularLocation>
</comment>
<keyword evidence="5" id="KW-0539">Nucleus</keyword>
<dbReference type="PANTHER" id="PTHR31384">
    <property type="entry name" value="AUXIN RESPONSE FACTOR 4-RELATED"/>
    <property type="match status" value="1"/>
</dbReference>
<dbReference type="Gene3D" id="2.40.330.10">
    <property type="entry name" value="DNA-binding pseudobarrel domain"/>
    <property type="match status" value="1"/>
</dbReference>
<name>A0A2K2DJ53_BRADI</name>
<dbReference type="InterPro" id="IPR044835">
    <property type="entry name" value="ARF_plant"/>
</dbReference>
<dbReference type="OrthoDB" id="682475at2759"/>
<evidence type="ECO:0000256" key="3">
    <source>
        <dbReference type="ARBA" id="ARBA00023125"/>
    </source>
</evidence>
<keyword evidence="2" id="KW-0805">Transcription regulation</keyword>
<dbReference type="GO" id="GO:0005634">
    <property type="term" value="C:nucleus"/>
    <property type="evidence" value="ECO:0000318"/>
    <property type="project" value="GO_Central"/>
</dbReference>
<dbReference type="GO" id="GO:0006355">
    <property type="term" value="P:regulation of DNA-templated transcription"/>
    <property type="evidence" value="ECO:0000318"/>
    <property type="project" value="GO_Central"/>
</dbReference>
<evidence type="ECO:0000313" key="9">
    <source>
        <dbReference type="Proteomes" id="UP000008810"/>
    </source>
</evidence>
<evidence type="ECO:0000256" key="2">
    <source>
        <dbReference type="ARBA" id="ARBA00023015"/>
    </source>
</evidence>
<proteinExistence type="predicted"/>
<evidence type="ECO:0000256" key="6">
    <source>
        <dbReference type="SAM" id="MobiDB-lite"/>
    </source>
</evidence>
<dbReference type="STRING" id="15368.A0A2K2DJ53"/>
<gene>
    <name evidence="8" type="primary">LOC104581983</name>
    <name evidence="7" type="ORF">BRADI_1g12476v3</name>
</gene>
<feature type="region of interest" description="Disordered" evidence="6">
    <location>
        <begin position="83"/>
        <end position="102"/>
    </location>
</feature>
<keyword evidence="4" id="KW-0804">Transcription</keyword>
<reference evidence="7 8" key="1">
    <citation type="journal article" date="2010" name="Nature">
        <title>Genome sequencing and analysis of the model grass Brachypodium distachyon.</title>
        <authorList>
            <consortium name="International Brachypodium Initiative"/>
        </authorList>
    </citation>
    <scope>NUCLEOTIDE SEQUENCE [LARGE SCALE GENOMIC DNA]</scope>
    <source>
        <strain evidence="7">Bd21</strain>
        <strain evidence="8">cv. Bd21</strain>
    </source>
</reference>
<feature type="compositionally biased region" description="Basic residues" evidence="6">
    <location>
        <begin position="353"/>
        <end position="363"/>
    </location>
</feature>
<reference evidence="8" key="3">
    <citation type="submission" date="2018-08" db="UniProtKB">
        <authorList>
            <consortium name="EnsemblPlants"/>
        </authorList>
    </citation>
    <scope>IDENTIFICATION</scope>
    <source>
        <strain evidence="8">cv. Bd21</strain>
    </source>
</reference>
<evidence type="ECO:0000313" key="8">
    <source>
        <dbReference type="EnsemblPlants" id="PNT74312"/>
    </source>
</evidence>
<dbReference type="EMBL" id="CM000880">
    <property type="protein sequence ID" value="PNT74312.1"/>
    <property type="molecule type" value="Genomic_DNA"/>
</dbReference>
<dbReference type="Proteomes" id="UP000008810">
    <property type="component" value="Chromosome 1"/>
</dbReference>
<evidence type="ECO:0000256" key="1">
    <source>
        <dbReference type="ARBA" id="ARBA00004123"/>
    </source>
</evidence>
<feature type="compositionally biased region" description="Polar residues" evidence="6">
    <location>
        <begin position="86"/>
        <end position="102"/>
    </location>
</feature>
<dbReference type="GO" id="GO:0000976">
    <property type="term" value="F:transcription cis-regulatory region binding"/>
    <property type="evidence" value="ECO:0000318"/>
    <property type="project" value="GO_Central"/>
</dbReference>
<dbReference type="GeneID" id="104581983"/>
<dbReference type="SUPFAM" id="SSF101936">
    <property type="entry name" value="DNA-binding pseudobarrel domain"/>
    <property type="match status" value="1"/>
</dbReference>
<accession>A0A2K2DJ53</accession>
<dbReference type="AlphaFoldDB" id="A0A2K2DJ53"/>
<evidence type="ECO:0000313" key="7">
    <source>
        <dbReference type="EMBL" id="PNT74312.1"/>
    </source>
</evidence>
<evidence type="ECO:0000256" key="5">
    <source>
        <dbReference type="ARBA" id="ARBA00023242"/>
    </source>
</evidence>
<sequence length="363" mass="40942">MAQPPPPRWELEREVWLACAGPYARLPATGSRVYYFPRGHVDQCRGAHLPVQPDEALPCTVSAVELFYHAAIDDPYAIITLLPNDGQGQAQPSDHQANPTGSRSAAYFVKQLSSENNKEALDVPKDCAESLLLNLNHNTEKQTLHLLDMQRKELQFGHSGDDRLTTGWDQYFRDKQLMLRLDAVVFIRSANDQLLIGPRRSLWSEHHAREQVQDVMGAAAARVAGGPFRVTYYPRQGWDFVVPTEEVDTADARNIDWQPGMKVRMVCPVDDHELESSRAQRRNSYEGTVTAVNNTTWCKLEIDWKTGFRSSPKPWIADIPARQVNVWRVELQGDSSPGKKRKTTQSHNSAAGHRSKKSKVPRA</sequence>
<organism evidence="7">
    <name type="scientific">Brachypodium distachyon</name>
    <name type="common">Purple false brome</name>
    <name type="synonym">Trachynia distachya</name>
    <dbReference type="NCBI Taxonomy" id="15368"/>
    <lineage>
        <taxon>Eukaryota</taxon>
        <taxon>Viridiplantae</taxon>
        <taxon>Streptophyta</taxon>
        <taxon>Embryophyta</taxon>
        <taxon>Tracheophyta</taxon>
        <taxon>Spermatophyta</taxon>
        <taxon>Magnoliopsida</taxon>
        <taxon>Liliopsida</taxon>
        <taxon>Poales</taxon>
        <taxon>Poaceae</taxon>
        <taxon>BOP clade</taxon>
        <taxon>Pooideae</taxon>
        <taxon>Stipodae</taxon>
        <taxon>Brachypodieae</taxon>
        <taxon>Brachypodium</taxon>
    </lineage>
</organism>
<dbReference type="GO" id="GO:0009725">
    <property type="term" value="P:response to hormone"/>
    <property type="evidence" value="ECO:0007669"/>
    <property type="project" value="InterPro"/>
</dbReference>
<dbReference type="KEGG" id="bdi:104581983"/>